<dbReference type="SUPFAM" id="SSF161111">
    <property type="entry name" value="Cation efflux protein transmembrane domain-like"/>
    <property type="match status" value="1"/>
</dbReference>
<dbReference type="Proteomes" id="UP000509702">
    <property type="component" value="Plasmid unnamed5"/>
</dbReference>
<dbReference type="Gene3D" id="3.30.70.1350">
    <property type="entry name" value="Cation efflux protein, cytoplasmic domain"/>
    <property type="match status" value="1"/>
</dbReference>
<dbReference type="Pfam" id="PF01545">
    <property type="entry name" value="Cation_efflux"/>
    <property type="match status" value="1"/>
</dbReference>
<dbReference type="AlphaFoldDB" id="A0A6N1AQ56"/>
<feature type="region of interest" description="Disordered" evidence="6">
    <location>
        <begin position="314"/>
        <end position="336"/>
    </location>
</feature>
<dbReference type="InterPro" id="IPR027469">
    <property type="entry name" value="Cation_efflux_TMD_sf"/>
</dbReference>
<dbReference type="PANTHER" id="PTHR13414">
    <property type="entry name" value="HUEL-CATION TRANSPORTER"/>
    <property type="match status" value="1"/>
</dbReference>
<feature type="transmembrane region" description="Helical" evidence="7">
    <location>
        <begin position="170"/>
        <end position="189"/>
    </location>
</feature>
<organism evidence="9 10">
    <name type="scientific">Azospirillum oryzae</name>
    <dbReference type="NCBI Taxonomy" id="286727"/>
    <lineage>
        <taxon>Bacteria</taxon>
        <taxon>Pseudomonadati</taxon>
        <taxon>Pseudomonadota</taxon>
        <taxon>Alphaproteobacteria</taxon>
        <taxon>Rhodospirillales</taxon>
        <taxon>Azospirillaceae</taxon>
        <taxon>Azospirillum</taxon>
    </lineage>
</organism>
<feature type="transmembrane region" description="Helical" evidence="7">
    <location>
        <begin position="129"/>
        <end position="149"/>
    </location>
</feature>
<reference evidence="9 10" key="1">
    <citation type="submission" date="2020-06" db="EMBL/GenBank/DDBJ databases">
        <title>Complete genome of Azosprillum oryzae KACC14407.</title>
        <authorList>
            <person name="Kim M."/>
            <person name="Park Y.-J."/>
            <person name="Shin J.-H."/>
        </authorList>
    </citation>
    <scope>NUCLEOTIDE SEQUENCE [LARGE SCALE GENOMIC DNA]</scope>
    <source>
        <strain evidence="9 10">KACC 14407</strain>
        <plasmid evidence="9 10">unnamed5</plasmid>
    </source>
</reference>
<evidence type="ECO:0000256" key="6">
    <source>
        <dbReference type="SAM" id="MobiDB-lite"/>
    </source>
</evidence>
<dbReference type="PANTHER" id="PTHR13414:SF9">
    <property type="entry name" value="PROTON-COUPLED ZINC ANTIPORTER SLC30A9, MITOCHONDRIAL"/>
    <property type="match status" value="1"/>
</dbReference>
<dbReference type="InterPro" id="IPR058533">
    <property type="entry name" value="Cation_efflux_TM"/>
</dbReference>
<dbReference type="InterPro" id="IPR036837">
    <property type="entry name" value="Cation_efflux_CTD_sf"/>
</dbReference>
<feature type="compositionally biased region" description="Basic and acidic residues" evidence="6">
    <location>
        <begin position="314"/>
        <end position="323"/>
    </location>
</feature>
<dbReference type="RefSeq" id="WP_149201450.1">
    <property type="nucleotide sequence ID" value="NZ_BSOV01000034.1"/>
</dbReference>
<dbReference type="SUPFAM" id="SSF160240">
    <property type="entry name" value="Cation efflux protein cytoplasmic domain-like"/>
    <property type="match status" value="1"/>
</dbReference>
<gene>
    <name evidence="9" type="ORF">HUE56_23345</name>
</gene>
<geneLocation type="plasmid" evidence="9 10">
    <name>unnamed5</name>
</geneLocation>
<dbReference type="OrthoDB" id="9806522at2"/>
<dbReference type="KEGG" id="aoz:HUE56_23345"/>
<dbReference type="EMBL" id="CP054620">
    <property type="protein sequence ID" value="QKS53448.1"/>
    <property type="molecule type" value="Genomic_DNA"/>
</dbReference>
<dbReference type="InterPro" id="IPR002524">
    <property type="entry name" value="Cation_efflux"/>
</dbReference>
<evidence type="ECO:0000256" key="4">
    <source>
        <dbReference type="ARBA" id="ARBA00022989"/>
    </source>
</evidence>
<evidence type="ECO:0000259" key="8">
    <source>
        <dbReference type="Pfam" id="PF01545"/>
    </source>
</evidence>
<feature type="transmembrane region" description="Helical" evidence="7">
    <location>
        <begin position="88"/>
        <end position="109"/>
    </location>
</feature>
<evidence type="ECO:0000256" key="3">
    <source>
        <dbReference type="ARBA" id="ARBA00022692"/>
    </source>
</evidence>
<keyword evidence="2" id="KW-0813">Transport</keyword>
<accession>A0A6N1AQ56</accession>
<dbReference type="GO" id="GO:0006829">
    <property type="term" value="P:zinc ion transport"/>
    <property type="evidence" value="ECO:0007669"/>
    <property type="project" value="InterPro"/>
</dbReference>
<dbReference type="Gene3D" id="1.20.1510.10">
    <property type="entry name" value="Cation efflux protein transmembrane domain"/>
    <property type="match status" value="1"/>
</dbReference>
<comment type="subcellular location">
    <subcellularLocation>
        <location evidence="1">Membrane</location>
        <topology evidence="1">Multi-pass membrane protein</topology>
    </subcellularLocation>
</comment>
<sequence>MARNAMTASAGGAEEGESGKVVFAAIASNLAITVTKFVAAVVTGSSSMLSEAVHSLVDTGNEALMLVGLKRSKKAPDERHPFGYARELYFWTFVVALVIFAGGAVVSIYEGVEKILHPQPVESPWINFVVLGVALVMEGISWMVALRAFNASRGEAGVFETVHASKDPTVFIVLFEDSAALVGLLIAAACLSADLALDQPVWDGIGSVLIGLVLAITAAFLAYETKSLLIGESARPDLVRGVRALLMEDAAVDRVNEVLTIHLGPQVVIVTVSLDVRDEVSGGEVERALARAERRVKERFPEIRRVFTEVRAADGNRDHDPTEGGRVVVATPRGLH</sequence>
<keyword evidence="4 7" id="KW-1133">Transmembrane helix</keyword>
<proteinExistence type="predicted"/>
<keyword evidence="10" id="KW-1185">Reference proteome</keyword>
<dbReference type="NCBIfam" id="TIGR01297">
    <property type="entry name" value="CDF"/>
    <property type="match status" value="1"/>
</dbReference>
<feature type="transmembrane region" description="Helical" evidence="7">
    <location>
        <begin position="201"/>
        <end position="223"/>
    </location>
</feature>
<evidence type="ECO:0000256" key="7">
    <source>
        <dbReference type="SAM" id="Phobius"/>
    </source>
</evidence>
<name>A0A6N1AQ56_9PROT</name>
<keyword evidence="9" id="KW-0614">Plasmid</keyword>
<evidence type="ECO:0000256" key="1">
    <source>
        <dbReference type="ARBA" id="ARBA00004141"/>
    </source>
</evidence>
<evidence type="ECO:0000313" key="10">
    <source>
        <dbReference type="Proteomes" id="UP000509702"/>
    </source>
</evidence>
<keyword evidence="3 7" id="KW-0812">Transmembrane</keyword>
<evidence type="ECO:0000256" key="2">
    <source>
        <dbReference type="ARBA" id="ARBA00022448"/>
    </source>
</evidence>
<protein>
    <submittedName>
        <fullName evidence="9">Cation transporter</fullName>
    </submittedName>
</protein>
<dbReference type="InterPro" id="IPR040177">
    <property type="entry name" value="SLC30A9"/>
</dbReference>
<evidence type="ECO:0000256" key="5">
    <source>
        <dbReference type="ARBA" id="ARBA00023136"/>
    </source>
</evidence>
<dbReference type="GO" id="GO:0016020">
    <property type="term" value="C:membrane"/>
    <property type="evidence" value="ECO:0007669"/>
    <property type="project" value="UniProtKB-SubCell"/>
</dbReference>
<keyword evidence="5 7" id="KW-0472">Membrane</keyword>
<feature type="domain" description="Cation efflux protein transmembrane" evidence="8">
    <location>
        <begin position="22"/>
        <end position="229"/>
    </location>
</feature>
<dbReference type="GO" id="GO:0008324">
    <property type="term" value="F:monoatomic cation transmembrane transporter activity"/>
    <property type="evidence" value="ECO:0007669"/>
    <property type="project" value="InterPro"/>
</dbReference>
<evidence type="ECO:0000313" key="9">
    <source>
        <dbReference type="EMBL" id="QKS53448.1"/>
    </source>
</evidence>